<gene>
    <name evidence="2" type="ORF">SAMN06295900_10983</name>
</gene>
<accession>A0A1X7FIZ6</accession>
<reference evidence="3" key="1">
    <citation type="submission" date="2017-04" db="EMBL/GenBank/DDBJ databases">
        <authorList>
            <person name="Varghese N."/>
            <person name="Submissions S."/>
        </authorList>
    </citation>
    <scope>NUCLEOTIDE SEQUENCE [LARGE SCALE GENOMIC DNA]</scope>
    <source>
        <strain evidence="3">Ballard 720</strain>
    </source>
</reference>
<dbReference type="RefSeq" id="WP_085228633.1">
    <property type="nucleotide sequence ID" value="NZ_BSQD01000009.1"/>
</dbReference>
<dbReference type="InterPro" id="IPR012312">
    <property type="entry name" value="Hemerythrin-like"/>
</dbReference>
<proteinExistence type="predicted"/>
<organism evidence="2 3">
    <name type="scientific">Trinickia caryophylli</name>
    <name type="common">Paraburkholderia caryophylli</name>
    <dbReference type="NCBI Taxonomy" id="28094"/>
    <lineage>
        <taxon>Bacteria</taxon>
        <taxon>Pseudomonadati</taxon>
        <taxon>Pseudomonadota</taxon>
        <taxon>Betaproteobacteria</taxon>
        <taxon>Burkholderiales</taxon>
        <taxon>Burkholderiaceae</taxon>
        <taxon>Trinickia</taxon>
    </lineage>
</organism>
<feature type="domain" description="Hemerythrin-like" evidence="1">
    <location>
        <begin position="4"/>
        <end position="121"/>
    </location>
</feature>
<dbReference type="Gene3D" id="1.20.120.520">
    <property type="entry name" value="nmb1532 protein domain like"/>
    <property type="match status" value="1"/>
</dbReference>
<dbReference type="OrthoDB" id="5958172at2"/>
<dbReference type="Proteomes" id="UP000192911">
    <property type="component" value="Unassembled WGS sequence"/>
</dbReference>
<dbReference type="Pfam" id="PF01814">
    <property type="entry name" value="Hemerythrin"/>
    <property type="match status" value="1"/>
</dbReference>
<keyword evidence="3" id="KW-1185">Reference proteome</keyword>
<sequence>MSLTTILKGEHQEIFRLLEACRDLGLTDAGRAKLKEAKALVMAHLAREDRSLYPQMQQHAVTKDLATSYASEMKGISQEVLTFFDSLERGKTGMDFARQMGAAIVHLRQRMTREEIRLYPAFDQHCA</sequence>
<dbReference type="GeneID" id="95549864"/>
<protein>
    <submittedName>
        <fullName evidence="2">Hemerythrin HHE cation binding domain-containing protein</fullName>
    </submittedName>
</protein>
<name>A0A1X7FIZ6_TRICW</name>
<evidence type="ECO:0000313" key="3">
    <source>
        <dbReference type="Proteomes" id="UP000192911"/>
    </source>
</evidence>
<evidence type="ECO:0000313" key="2">
    <source>
        <dbReference type="EMBL" id="SMF52901.1"/>
    </source>
</evidence>
<dbReference type="EMBL" id="FXAH01000009">
    <property type="protein sequence ID" value="SMF52901.1"/>
    <property type="molecule type" value="Genomic_DNA"/>
</dbReference>
<dbReference type="AlphaFoldDB" id="A0A1X7FIZ6"/>
<evidence type="ECO:0000259" key="1">
    <source>
        <dbReference type="Pfam" id="PF01814"/>
    </source>
</evidence>